<sequence>MLFENYLYNQLRRLVNQDITVAIGEELYSGELLSVNNSILRLSESTDSYERESRDVVVLLSEVSYVQVDAN</sequence>
<dbReference type="RefSeq" id="WP_301137481.1">
    <property type="nucleotide sequence ID" value="NZ_JAUHTQ010000003.1"/>
</dbReference>
<keyword evidence="2" id="KW-1185">Reference proteome</keyword>
<dbReference type="Proteomes" id="UP001172743">
    <property type="component" value="Unassembled WGS sequence"/>
</dbReference>
<evidence type="ECO:0000313" key="1">
    <source>
        <dbReference type="EMBL" id="MDN4493193.1"/>
    </source>
</evidence>
<protein>
    <recommendedName>
        <fullName evidence="3">LSM domain-containing protein</fullName>
    </recommendedName>
</protein>
<accession>A0ABT8GP42</accession>
<proteinExistence type="predicted"/>
<organism evidence="1 2">
    <name type="scientific">Ureibacillus aquaedulcis</name>
    <dbReference type="NCBI Taxonomy" id="3058421"/>
    <lineage>
        <taxon>Bacteria</taxon>
        <taxon>Bacillati</taxon>
        <taxon>Bacillota</taxon>
        <taxon>Bacilli</taxon>
        <taxon>Bacillales</taxon>
        <taxon>Caryophanaceae</taxon>
        <taxon>Ureibacillus</taxon>
    </lineage>
</organism>
<evidence type="ECO:0000313" key="2">
    <source>
        <dbReference type="Proteomes" id="UP001172743"/>
    </source>
</evidence>
<reference evidence="1" key="1">
    <citation type="submission" date="2023-07" db="EMBL/GenBank/DDBJ databases">
        <title>Ureibacillus sp. isolated from freshwater well.</title>
        <authorList>
            <person name="Kirdat K."/>
            <person name="Bhatt A."/>
            <person name="Teware R."/>
            <person name="Bhavsar Y."/>
            <person name="Yadav A."/>
        </authorList>
    </citation>
    <scope>NUCLEOTIDE SEQUENCE</scope>
    <source>
        <strain evidence="1">BA0131</strain>
    </source>
</reference>
<comment type="caution">
    <text evidence="1">The sequence shown here is derived from an EMBL/GenBank/DDBJ whole genome shotgun (WGS) entry which is preliminary data.</text>
</comment>
<name>A0ABT8GP42_9BACL</name>
<gene>
    <name evidence="1" type="ORF">QYB95_06530</name>
</gene>
<evidence type="ECO:0008006" key="3">
    <source>
        <dbReference type="Google" id="ProtNLM"/>
    </source>
</evidence>
<dbReference type="EMBL" id="JAUHTQ010000003">
    <property type="protein sequence ID" value="MDN4493193.1"/>
    <property type="molecule type" value="Genomic_DNA"/>
</dbReference>